<dbReference type="AlphaFoldDB" id="A0A0C1KGI7"/>
<protein>
    <recommendedName>
        <fullName evidence="3">DNA-binding protein</fullName>
    </recommendedName>
</protein>
<evidence type="ECO:0008006" key="3">
    <source>
        <dbReference type="Google" id="ProtNLM"/>
    </source>
</evidence>
<dbReference type="Proteomes" id="UP000031339">
    <property type="component" value="Unassembled WGS sequence"/>
</dbReference>
<evidence type="ECO:0000313" key="1">
    <source>
        <dbReference type="EMBL" id="KIC77992.1"/>
    </source>
</evidence>
<sequence length="91" mass="10687">MEFTLEPFANDTFKLLKSLKESQVEVKGAYYVPLSQQEIADVNKMSKLKTNRFLRDLIEGDFVCPYQNKRGKYEVTEKVRKALRLIQKKNV</sequence>
<organism evidence="1 2">
    <name type="scientific">Streptococcus constellatus</name>
    <dbReference type="NCBI Taxonomy" id="76860"/>
    <lineage>
        <taxon>Bacteria</taxon>
        <taxon>Bacillati</taxon>
        <taxon>Bacillota</taxon>
        <taxon>Bacilli</taxon>
        <taxon>Lactobacillales</taxon>
        <taxon>Streptococcaceae</taxon>
        <taxon>Streptococcus</taxon>
        <taxon>Streptococcus anginosus group</taxon>
    </lineage>
</organism>
<dbReference type="EMBL" id="JWIY01000002">
    <property type="protein sequence ID" value="KIC77992.1"/>
    <property type="molecule type" value="Genomic_DNA"/>
</dbReference>
<proteinExistence type="predicted"/>
<evidence type="ECO:0000313" key="2">
    <source>
        <dbReference type="Proteomes" id="UP000031339"/>
    </source>
</evidence>
<comment type="caution">
    <text evidence="1">The sequence shown here is derived from an EMBL/GenBank/DDBJ whole genome shotgun (WGS) entry which is preliminary data.</text>
</comment>
<accession>A0A0C1KGI7</accession>
<gene>
    <name evidence="1" type="ORF">RN79_06525</name>
</gene>
<dbReference type="OrthoDB" id="95654at2"/>
<name>A0A0C1KGI7_STRCV</name>
<reference evidence="1 2" key="1">
    <citation type="submission" date="2014-12" db="EMBL/GenBank/DDBJ databases">
        <title>Partial genome sequence of Streptococcus constellatus KCOM 1650 (= ChDC B144).</title>
        <authorList>
            <person name="Kook J.-K."/>
            <person name="Park S.-N."/>
            <person name="Lim Y.K."/>
            <person name="Jo E."/>
        </authorList>
    </citation>
    <scope>NUCLEOTIDE SEQUENCE [LARGE SCALE GENOMIC DNA]</scope>
    <source>
        <strain evidence="1 2">KCOM 1650</strain>
    </source>
</reference>